<dbReference type="SUPFAM" id="SSF52091">
    <property type="entry name" value="SpoIIaa-like"/>
    <property type="match status" value="1"/>
</dbReference>
<reference evidence="1" key="1">
    <citation type="submission" date="2022-06" db="EMBL/GenBank/DDBJ databases">
        <title>Natrinema sp. a new haloarchaeum isolate from saline soil.</title>
        <authorList>
            <person name="Strakova D."/>
            <person name="Galisteo C."/>
            <person name="Sanchez-Porro C."/>
            <person name="Ventosa A."/>
        </authorList>
    </citation>
    <scope>NUCLEOTIDE SEQUENCE</scope>
    <source>
        <strain evidence="1">S1CR25-10</strain>
    </source>
</reference>
<dbReference type="Proteomes" id="UP001154061">
    <property type="component" value="Unassembled WGS sequence"/>
</dbReference>
<dbReference type="RefSeq" id="WP_277524610.1">
    <property type="nucleotide sequence ID" value="NZ_JAMQOT010000011.1"/>
</dbReference>
<evidence type="ECO:0000313" key="1">
    <source>
        <dbReference type="EMBL" id="MDF9748065.1"/>
    </source>
</evidence>
<organism evidence="1 2">
    <name type="scientific">Natrinema salsiterrestre</name>
    <dbReference type="NCBI Taxonomy" id="2950540"/>
    <lineage>
        <taxon>Archaea</taxon>
        <taxon>Methanobacteriati</taxon>
        <taxon>Methanobacteriota</taxon>
        <taxon>Stenosarchaea group</taxon>
        <taxon>Halobacteria</taxon>
        <taxon>Halobacteriales</taxon>
        <taxon>Natrialbaceae</taxon>
        <taxon>Natrinema</taxon>
    </lineage>
</organism>
<dbReference type="AlphaFoldDB" id="A0A9Q4Q1I4"/>
<dbReference type="InterPro" id="IPR038396">
    <property type="entry name" value="SpoIIAA-like_sf"/>
</dbReference>
<dbReference type="InterPro" id="IPR036513">
    <property type="entry name" value="STAS_dom_sf"/>
</dbReference>
<name>A0A9Q4Q1I4_9EURY</name>
<dbReference type="Gene3D" id="3.40.50.10600">
    <property type="entry name" value="SpoIIaa-like domains"/>
    <property type="match status" value="1"/>
</dbReference>
<dbReference type="EMBL" id="JAMQOT010000011">
    <property type="protein sequence ID" value="MDF9748065.1"/>
    <property type="molecule type" value="Genomic_DNA"/>
</dbReference>
<keyword evidence="2" id="KW-1185">Reference proteome</keyword>
<accession>A0A9Q4Q1I4</accession>
<sequence length="151" mass="17196">MTTDTSPAFATTDRSSSPMFEILEATHDDVVVIRMGTGSADGYGEFYELLVEKTENYGVVHVYEETRNWTLATYLSHLHGILPDLRTGPKFDIGRYSAVGDSRWAELLYRQWRTIAPVWPVAPDEMRYYEPSERGRALDWVTTGNANPDEK</sequence>
<gene>
    <name evidence="1" type="ORF">NDI89_21055</name>
</gene>
<comment type="caution">
    <text evidence="1">The sequence shown here is derived from an EMBL/GenBank/DDBJ whole genome shotgun (WGS) entry which is preliminary data.</text>
</comment>
<protein>
    <submittedName>
        <fullName evidence="1">STAS/SEC14 domain-containing protein</fullName>
    </submittedName>
</protein>
<dbReference type="Pfam" id="PF11964">
    <property type="entry name" value="SpoIIAA-like"/>
    <property type="match status" value="1"/>
</dbReference>
<evidence type="ECO:0000313" key="2">
    <source>
        <dbReference type="Proteomes" id="UP001154061"/>
    </source>
</evidence>
<proteinExistence type="predicted"/>
<dbReference type="InterPro" id="IPR021866">
    <property type="entry name" value="SpoIIAA-like"/>
</dbReference>